<evidence type="ECO:0000256" key="11">
    <source>
        <dbReference type="HAMAP-Rule" id="MF_00127"/>
    </source>
</evidence>
<dbReference type="GO" id="GO:0005524">
    <property type="term" value="F:ATP binding"/>
    <property type="evidence" value="ECO:0007669"/>
    <property type="project" value="UniProtKB-UniRule"/>
</dbReference>
<dbReference type="GO" id="GO:0140096">
    <property type="term" value="F:catalytic activity, acting on a protein"/>
    <property type="evidence" value="ECO:0007669"/>
    <property type="project" value="UniProtKB-ARBA"/>
</dbReference>
<evidence type="ECO:0000256" key="12">
    <source>
        <dbReference type="PIRSR" id="PIRSR001549-1"/>
    </source>
</evidence>
<dbReference type="CDD" id="cd00773">
    <property type="entry name" value="HisRS-like_core"/>
    <property type="match status" value="1"/>
</dbReference>
<dbReference type="InterPro" id="IPR004516">
    <property type="entry name" value="HisRS/HisZ"/>
</dbReference>
<dbReference type="Pfam" id="PF13393">
    <property type="entry name" value="tRNA-synt_His"/>
    <property type="match status" value="1"/>
</dbReference>
<dbReference type="NCBIfam" id="TIGR00442">
    <property type="entry name" value="hisS"/>
    <property type="match status" value="1"/>
</dbReference>
<feature type="domain" description="Aminoacyl-transfer RNA synthetases class-II family profile" evidence="13">
    <location>
        <begin position="36"/>
        <end position="323"/>
    </location>
</feature>
<gene>
    <name evidence="11" type="primary">hisS</name>
    <name evidence="14" type="ORF">IC620_01580</name>
</gene>
<dbReference type="Gene3D" id="3.40.50.800">
    <property type="entry name" value="Anticodon-binding domain"/>
    <property type="match status" value="1"/>
</dbReference>
<dbReference type="InterPro" id="IPR041715">
    <property type="entry name" value="HisRS-like_core"/>
</dbReference>
<dbReference type="Pfam" id="PF03129">
    <property type="entry name" value="HGTP_anticodon"/>
    <property type="match status" value="1"/>
</dbReference>
<dbReference type="PROSITE" id="PS50862">
    <property type="entry name" value="AA_TRNA_LIGASE_II"/>
    <property type="match status" value="1"/>
</dbReference>
<evidence type="ECO:0000313" key="14">
    <source>
        <dbReference type="EMBL" id="MBD1371050.1"/>
    </source>
</evidence>
<dbReference type="PIRSF" id="PIRSF001549">
    <property type="entry name" value="His-tRNA_synth"/>
    <property type="match status" value="1"/>
</dbReference>
<comment type="caution">
    <text evidence="14">The sequence shown here is derived from an EMBL/GenBank/DDBJ whole genome shotgun (WGS) entry which is preliminary data.</text>
</comment>
<dbReference type="RefSeq" id="WP_191141341.1">
    <property type="nucleotide sequence ID" value="NZ_JACXAH010000002.1"/>
</dbReference>
<dbReference type="AlphaFoldDB" id="A0A926N8Z6"/>
<reference evidence="15" key="1">
    <citation type="submission" date="2022-10" db="EMBL/GenBank/DDBJ databases">
        <title>A novel bacterium of genus Hazenella, isolated from South China Sea.</title>
        <authorList>
            <person name="Huang H."/>
            <person name="Mo K."/>
            <person name="Hu Y."/>
        </authorList>
    </citation>
    <scope>NUCLEOTIDE SEQUENCE [LARGE SCALE GENOMIC DNA]</scope>
    <source>
        <strain evidence="15">IB182357</strain>
    </source>
</reference>
<dbReference type="EMBL" id="JACXAH010000002">
    <property type="protein sequence ID" value="MBD1371050.1"/>
    <property type="molecule type" value="Genomic_DNA"/>
</dbReference>
<keyword evidence="6 11" id="KW-0547">Nucleotide-binding</keyword>
<keyword evidence="9 11" id="KW-0030">Aminoacyl-tRNA synthetase</keyword>
<evidence type="ECO:0000256" key="7">
    <source>
        <dbReference type="ARBA" id="ARBA00022840"/>
    </source>
</evidence>
<evidence type="ECO:0000256" key="5">
    <source>
        <dbReference type="ARBA" id="ARBA00022598"/>
    </source>
</evidence>
<evidence type="ECO:0000256" key="3">
    <source>
        <dbReference type="ARBA" id="ARBA00011738"/>
    </source>
</evidence>
<dbReference type="Gene3D" id="3.30.930.10">
    <property type="entry name" value="Bira Bifunctional Protein, Domain 2"/>
    <property type="match status" value="1"/>
</dbReference>
<feature type="binding site" evidence="12">
    <location>
        <position position="257"/>
    </location>
    <ligand>
        <name>L-histidine</name>
        <dbReference type="ChEBI" id="CHEBI:57595"/>
    </ligand>
</feature>
<name>A0A926N8Z6_9BACL</name>
<dbReference type="SUPFAM" id="SSF52954">
    <property type="entry name" value="Class II aaRS ABD-related"/>
    <property type="match status" value="1"/>
</dbReference>
<evidence type="ECO:0000256" key="6">
    <source>
        <dbReference type="ARBA" id="ARBA00022741"/>
    </source>
</evidence>
<keyword evidence="4 11" id="KW-0963">Cytoplasm</keyword>
<dbReference type="EC" id="6.1.1.21" evidence="11"/>
<dbReference type="GO" id="GO:0016740">
    <property type="term" value="F:transferase activity"/>
    <property type="evidence" value="ECO:0007669"/>
    <property type="project" value="UniProtKB-ARBA"/>
</dbReference>
<dbReference type="GO" id="GO:0005737">
    <property type="term" value="C:cytoplasm"/>
    <property type="evidence" value="ECO:0007669"/>
    <property type="project" value="UniProtKB-SubCell"/>
</dbReference>
<keyword evidence="7 11" id="KW-0067">ATP-binding</keyword>
<evidence type="ECO:0000256" key="2">
    <source>
        <dbReference type="ARBA" id="ARBA00008226"/>
    </source>
</evidence>
<evidence type="ECO:0000313" key="15">
    <source>
        <dbReference type="Proteomes" id="UP000661691"/>
    </source>
</evidence>
<comment type="similarity">
    <text evidence="2 11">Belongs to the class-II aminoacyl-tRNA synthetase family.</text>
</comment>
<dbReference type="InterPro" id="IPR036621">
    <property type="entry name" value="Anticodon-bd_dom_sf"/>
</dbReference>
<dbReference type="CDD" id="cd00859">
    <property type="entry name" value="HisRS_anticodon"/>
    <property type="match status" value="1"/>
</dbReference>
<evidence type="ECO:0000256" key="1">
    <source>
        <dbReference type="ARBA" id="ARBA00004496"/>
    </source>
</evidence>
<evidence type="ECO:0000256" key="9">
    <source>
        <dbReference type="ARBA" id="ARBA00023146"/>
    </source>
</evidence>
<dbReference type="InterPro" id="IPR006195">
    <property type="entry name" value="aa-tRNA-synth_II"/>
</dbReference>
<dbReference type="FunFam" id="3.30.930.10:FF:000005">
    <property type="entry name" value="Histidine--tRNA ligase"/>
    <property type="match status" value="1"/>
</dbReference>
<organism evidence="14 15">
    <name type="scientific">Polycladospora coralii</name>
    <dbReference type="NCBI Taxonomy" id="2771432"/>
    <lineage>
        <taxon>Bacteria</taxon>
        <taxon>Bacillati</taxon>
        <taxon>Bacillota</taxon>
        <taxon>Bacilli</taxon>
        <taxon>Bacillales</taxon>
        <taxon>Thermoactinomycetaceae</taxon>
        <taxon>Polycladospora</taxon>
    </lineage>
</organism>
<feature type="binding site" evidence="12">
    <location>
        <position position="126"/>
    </location>
    <ligand>
        <name>L-histidine</name>
        <dbReference type="ChEBI" id="CHEBI:57595"/>
    </ligand>
</feature>
<keyword evidence="8 11" id="KW-0648">Protein biosynthesis</keyword>
<evidence type="ECO:0000256" key="10">
    <source>
        <dbReference type="ARBA" id="ARBA00047639"/>
    </source>
</evidence>
<accession>A0A926N8Z6</accession>
<feature type="binding site" evidence="12">
    <location>
        <position position="130"/>
    </location>
    <ligand>
        <name>L-histidine</name>
        <dbReference type="ChEBI" id="CHEBI:57595"/>
    </ligand>
</feature>
<sequence length="420" mass="48174">MAYQIPRGTYDILPGEVEKWQWVEEQMRHACRLFHYEEVRTPMFEQTELYKRGVGETTDIVEKEMYSFSDRGNRQLTLRPEGTAGMVRSFVEHKIYGQPQPTKWYYIGPMFRYERPQAGRSRQFHQFGIEAFGSMDPALDAEVIALGMHLFQSLGLEGVRVELNSVGDAESRARYREKLIQYFEPYKDELSPEAQSRLYKNPLRILDSKDARTKEIASAAPSLFDDLSEDSKMHLDRVKQYLDEMGVHYVINDRLVRGLDYYTQTAFEYMLDLKGAQASTIGGGGRYNGLVKEIGGDDVPGVGFGIGIERVMLALEEQQIQVPNQNRLDGYLITMGEQAKAAGMKVLQSLREAGFQVDRDYLDRKMKAQFKAADRARARYVFILGEEEIAENKIKVKSMATQSQEEVSLSNLLDWLKEKA</sequence>
<evidence type="ECO:0000256" key="8">
    <source>
        <dbReference type="ARBA" id="ARBA00022917"/>
    </source>
</evidence>
<dbReference type="PANTHER" id="PTHR43707:SF1">
    <property type="entry name" value="HISTIDINE--TRNA LIGASE, MITOCHONDRIAL-RELATED"/>
    <property type="match status" value="1"/>
</dbReference>
<dbReference type="HAMAP" id="MF_00127">
    <property type="entry name" value="His_tRNA_synth"/>
    <property type="match status" value="1"/>
</dbReference>
<dbReference type="GO" id="GO:0006427">
    <property type="term" value="P:histidyl-tRNA aminoacylation"/>
    <property type="evidence" value="ECO:0007669"/>
    <property type="project" value="UniProtKB-UniRule"/>
</dbReference>
<feature type="binding site" evidence="12">
    <location>
        <begin position="261"/>
        <end position="262"/>
    </location>
    <ligand>
        <name>L-histidine</name>
        <dbReference type="ChEBI" id="CHEBI:57595"/>
    </ligand>
</feature>
<dbReference type="GO" id="GO:0004821">
    <property type="term" value="F:histidine-tRNA ligase activity"/>
    <property type="evidence" value="ECO:0007669"/>
    <property type="project" value="UniProtKB-UniRule"/>
</dbReference>
<dbReference type="SUPFAM" id="SSF55681">
    <property type="entry name" value="Class II aaRS and biotin synthetases"/>
    <property type="match status" value="1"/>
</dbReference>
<comment type="subcellular location">
    <subcellularLocation>
        <location evidence="1 11">Cytoplasm</location>
    </subcellularLocation>
</comment>
<comment type="subunit">
    <text evidence="3 11">Homodimer.</text>
</comment>
<evidence type="ECO:0000259" key="13">
    <source>
        <dbReference type="PROSITE" id="PS50862"/>
    </source>
</evidence>
<keyword evidence="5 11" id="KW-0436">Ligase</keyword>
<evidence type="ECO:0000256" key="4">
    <source>
        <dbReference type="ARBA" id="ARBA00022490"/>
    </source>
</evidence>
<dbReference type="InterPro" id="IPR033656">
    <property type="entry name" value="HisRS_anticodon"/>
</dbReference>
<dbReference type="InterPro" id="IPR015807">
    <property type="entry name" value="His-tRNA-ligase"/>
</dbReference>
<comment type="catalytic activity">
    <reaction evidence="10 11">
        <text>tRNA(His) + L-histidine + ATP = L-histidyl-tRNA(His) + AMP + diphosphate + H(+)</text>
        <dbReference type="Rhea" id="RHEA:17313"/>
        <dbReference type="Rhea" id="RHEA-COMP:9665"/>
        <dbReference type="Rhea" id="RHEA-COMP:9689"/>
        <dbReference type="ChEBI" id="CHEBI:15378"/>
        <dbReference type="ChEBI" id="CHEBI:30616"/>
        <dbReference type="ChEBI" id="CHEBI:33019"/>
        <dbReference type="ChEBI" id="CHEBI:57595"/>
        <dbReference type="ChEBI" id="CHEBI:78442"/>
        <dbReference type="ChEBI" id="CHEBI:78527"/>
        <dbReference type="ChEBI" id="CHEBI:456215"/>
        <dbReference type="EC" id="6.1.1.21"/>
    </reaction>
</comment>
<dbReference type="PANTHER" id="PTHR43707">
    <property type="entry name" value="HISTIDYL-TRNA SYNTHETASE"/>
    <property type="match status" value="1"/>
</dbReference>
<proteinExistence type="inferred from homology"/>
<dbReference type="Proteomes" id="UP000661691">
    <property type="component" value="Unassembled WGS sequence"/>
</dbReference>
<feature type="binding site" evidence="12">
    <location>
        <begin position="81"/>
        <end position="83"/>
    </location>
    <ligand>
        <name>L-histidine</name>
        <dbReference type="ChEBI" id="CHEBI:57595"/>
    </ligand>
</feature>
<dbReference type="InterPro" id="IPR004154">
    <property type="entry name" value="Anticodon-bd"/>
</dbReference>
<protein>
    <recommendedName>
        <fullName evidence="11">Histidine--tRNA ligase</fullName>
        <ecNumber evidence="11">6.1.1.21</ecNumber>
    </recommendedName>
    <alternativeName>
        <fullName evidence="11">Histidyl-tRNA synthetase</fullName>
        <shortName evidence="11">HisRS</shortName>
    </alternativeName>
</protein>
<dbReference type="InterPro" id="IPR045864">
    <property type="entry name" value="aa-tRNA-synth_II/BPL/LPL"/>
</dbReference>
<keyword evidence="15" id="KW-1185">Reference proteome</keyword>
<feature type="binding site" evidence="12">
    <location>
        <position position="112"/>
    </location>
    <ligand>
        <name>L-histidine</name>
        <dbReference type="ChEBI" id="CHEBI:57595"/>
    </ligand>
</feature>